<dbReference type="InterPro" id="IPR036322">
    <property type="entry name" value="WD40_repeat_dom_sf"/>
</dbReference>
<dbReference type="InterPro" id="IPR015943">
    <property type="entry name" value="WD40/YVTN_repeat-like_dom_sf"/>
</dbReference>
<evidence type="ECO:0000259" key="6">
    <source>
        <dbReference type="Pfam" id="PF12265"/>
    </source>
</evidence>
<evidence type="ECO:0000313" key="7">
    <source>
        <dbReference type="EMBL" id="QBM89513.1"/>
    </source>
</evidence>
<accession>A0A4V1AEK3</accession>
<feature type="domain" description="Histone-binding protein RBBP4-like N-terminal" evidence="6">
    <location>
        <begin position="29"/>
        <end position="113"/>
    </location>
</feature>
<keyword evidence="3" id="KW-0156">Chromatin regulator</keyword>
<feature type="domain" description="Translation initiation factor beta propellor-like" evidence="5">
    <location>
        <begin position="217"/>
        <end position="377"/>
    </location>
</feature>
<dbReference type="STRING" id="2163413.A0A4V1AEK3"/>
<dbReference type="InterPro" id="IPR050459">
    <property type="entry name" value="WD_repeat_RBAP46/RBAP48/MSI1"/>
</dbReference>
<dbReference type="Proteomes" id="UP000292447">
    <property type="component" value="Chromosome IV"/>
</dbReference>
<evidence type="ECO:0000256" key="3">
    <source>
        <dbReference type="ARBA" id="ARBA00022853"/>
    </source>
</evidence>
<keyword evidence="8" id="KW-1185">Reference proteome</keyword>
<evidence type="ECO:0000256" key="1">
    <source>
        <dbReference type="ARBA" id="ARBA00022574"/>
    </source>
</evidence>
<dbReference type="SUPFAM" id="SSF50978">
    <property type="entry name" value="WD40 repeat-like"/>
    <property type="match status" value="1"/>
</dbReference>
<evidence type="ECO:0000256" key="2">
    <source>
        <dbReference type="ARBA" id="ARBA00022737"/>
    </source>
</evidence>
<dbReference type="GO" id="GO:0006325">
    <property type="term" value="P:chromatin organization"/>
    <property type="evidence" value="ECO:0007669"/>
    <property type="project" value="UniProtKB-KW"/>
</dbReference>
<organism evidence="7 8">
    <name type="scientific">Metschnikowia aff. pulcherrima</name>
    <dbReference type="NCBI Taxonomy" id="2163413"/>
    <lineage>
        <taxon>Eukaryota</taxon>
        <taxon>Fungi</taxon>
        <taxon>Dikarya</taxon>
        <taxon>Ascomycota</taxon>
        <taxon>Saccharomycotina</taxon>
        <taxon>Pichiomycetes</taxon>
        <taxon>Metschnikowiaceae</taxon>
        <taxon>Metschnikowia</taxon>
    </lineage>
</organism>
<name>A0A4V1AEK3_9ASCO</name>
<gene>
    <name evidence="7" type="primary">MPUL0D05880</name>
    <name evidence="7" type="ORF">METSCH_D05880</name>
</gene>
<feature type="repeat" description="WD" evidence="4">
    <location>
        <begin position="349"/>
        <end position="391"/>
    </location>
</feature>
<keyword evidence="2" id="KW-0677">Repeat</keyword>
<sequence length="437" mass="49062">MEDPQIRNEIIEVLPEPETGPIDEQAQHRYRVFKKNSPFLYDYLQTNALLWPSLTVQFFPDLETASLKSLGSGHVTEPTASKSALVSQLAHQRLLLGTFTLGQAVDAVHIYQAPYYRDLNKCINTENWAYNAEKAEFELPTVSKTKVRVLQLINHHGDVNKLRYMPQNPDILASANNVGDVCVYNRTKHSTIKKLGEELKVNEPQLRLVNDTAEKTDIFALDWNKQAEAVLVAASMSGQVNVFDIQKTYAARQNNVINQDWTAELAVGVNDVEWAHKHNSIFITADDSGSISLFDIRSSNIAVKALKGSSPINSISINPSNDFCVATGDAEGQMDIYDIRAMQEKATSFKAHEDAITQVKWHPKFRSVLGSSSADKLVRLFDVADENPLFFSHEGHMLGVNDFDWSMHEDWMIASVADDNSLHMWKPAHTAITKVYC</sequence>
<dbReference type="Pfam" id="PF08662">
    <property type="entry name" value="eIF2A"/>
    <property type="match status" value="1"/>
</dbReference>
<keyword evidence="1 4" id="KW-0853">WD repeat</keyword>
<dbReference type="SMART" id="SM00320">
    <property type="entry name" value="WD40"/>
    <property type="match status" value="6"/>
</dbReference>
<dbReference type="InterPro" id="IPR022052">
    <property type="entry name" value="Histone-bd_RBBP4-like_N"/>
</dbReference>
<dbReference type="Pfam" id="PF12265">
    <property type="entry name" value="CAF1C_H4-bd"/>
    <property type="match status" value="1"/>
</dbReference>
<evidence type="ECO:0000259" key="5">
    <source>
        <dbReference type="Pfam" id="PF08662"/>
    </source>
</evidence>
<evidence type="ECO:0000256" key="4">
    <source>
        <dbReference type="PROSITE-ProRule" id="PRU00221"/>
    </source>
</evidence>
<dbReference type="EMBL" id="CP034459">
    <property type="protein sequence ID" value="QBM89513.1"/>
    <property type="molecule type" value="Genomic_DNA"/>
</dbReference>
<dbReference type="Pfam" id="PF00400">
    <property type="entry name" value="WD40"/>
    <property type="match status" value="1"/>
</dbReference>
<reference evidence="8" key="1">
    <citation type="submission" date="2019-03" db="EMBL/GenBank/DDBJ databases">
        <title>Snf2 controls pulcherriminic acid biosynthesis and connects pigmentation and antifungal activity of the yeast Metschnikowia pulcherrima.</title>
        <authorList>
            <person name="Gore-Lloyd D."/>
            <person name="Sumann I."/>
            <person name="Brachmann A.O."/>
            <person name="Schneeberger K."/>
            <person name="Ortiz-Merino R.A."/>
            <person name="Moreno-Beltran M."/>
            <person name="Schlaefli M."/>
            <person name="Kirner P."/>
            <person name="Santos Kron A."/>
            <person name="Wolfe K.H."/>
            <person name="Piel J."/>
            <person name="Ahrens C.H."/>
            <person name="Henk D."/>
            <person name="Freimoser F.M."/>
        </authorList>
    </citation>
    <scope>NUCLEOTIDE SEQUENCE [LARGE SCALE GENOMIC DNA]</scope>
    <source>
        <strain evidence="8">APC 1.2</strain>
    </source>
</reference>
<proteinExistence type="predicted"/>
<dbReference type="PROSITE" id="PS50082">
    <property type="entry name" value="WD_REPEATS_2"/>
    <property type="match status" value="1"/>
</dbReference>
<dbReference type="PANTHER" id="PTHR22850">
    <property type="entry name" value="WD40 REPEAT FAMILY"/>
    <property type="match status" value="1"/>
</dbReference>
<dbReference type="InterPro" id="IPR001680">
    <property type="entry name" value="WD40_rpt"/>
</dbReference>
<dbReference type="Gene3D" id="2.130.10.10">
    <property type="entry name" value="YVTN repeat-like/Quinoprotein amine dehydrogenase"/>
    <property type="match status" value="1"/>
</dbReference>
<evidence type="ECO:0000313" key="8">
    <source>
        <dbReference type="Proteomes" id="UP000292447"/>
    </source>
</evidence>
<protein>
    <submittedName>
        <fullName evidence="7">Histone-binding protein RBBP4</fullName>
    </submittedName>
</protein>
<dbReference type="AlphaFoldDB" id="A0A4V1AEK3"/>
<dbReference type="InterPro" id="IPR013979">
    <property type="entry name" value="TIF_beta_prop-like"/>
</dbReference>